<protein>
    <submittedName>
        <fullName evidence="1">Uncharacterized protein</fullName>
    </submittedName>
</protein>
<accession>A0ABQ9HRQ3</accession>
<proteinExistence type="predicted"/>
<organism evidence="1 2">
    <name type="scientific">Dryococelus australis</name>
    <dbReference type="NCBI Taxonomy" id="614101"/>
    <lineage>
        <taxon>Eukaryota</taxon>
        <taxon>Metazoa</taxon>
        <taxon>Ecdysozoa</taxon>
        <taxon>Arthropoda</taxon>
        <taxon>Hexapoda</taxon>
        <taxon>Insecta</taxon>
        <taxon>Pterygota</taxon>
        <taxon>Neoptera</taxon>
        <taxon>Polyneoptera</taxon>
        <taxon>Phasmatodea</taxon>
        <taxon>Verophasmatodea</taxon>
        <taxon>Anareolatae</taxon>
        <taxon>Phasmatidae</taxon>
        <taxon>Eurycanthinae</taxon>
        <taxon>Dryococelus</taxon>
    </lineage>
</organism>
<dbReference type="EMBL" id="JARBHB010000004">
    <property type="protein sequence ID" value="KAJ8887037.1"/>
    <property type="molecule type" value="Genomic_DNA"/>
</dbReference>
<gene>
    <name evidence="1" type="ORF">PR048_013252</name>
</gene>
<comment type="caution">
    <text evidence="1">The sequence shown here is derived from an EMBL/GenBank/DDBJ whole genome shotgun (WGS) entry which is preliminary data.</text>
</comment>
<reference evidence="1 2" key="1">
    <citation type="submission" date="2023-02" db="EMBL/GenBank/DDBJ databases">
        <title>LHISI_Scaffold_Assembly.</title>
        <authorList>
            <person name="Stuart O.P."/>
            <person name="Cleave R."/>
            <person name="Magrath M.J.L."/>
            <person name="Mikheyev A.S."/>
        </authorList>
    </citation>
    <scope>NUCLEOTIDE SEQUENCE [LARGE SCALE GENOMIC DNA]</scope>
    <source>
        <strain evidence="1">Daus_M_001</strain>
        <tissue evidence="1">Leg muscle</tissue>
    </source>
</reference>
<evidence type="ECO:0000313" key="1">
    <source>
        <dbReference type="EMBL" id="KAJ8887037.1"/>
    </source>
</evidence>
<dbReference type="Proteomes" id="UP001159363">
    <property type="component" value="Chromosome X"/>
</dbReference>
<name>A0ABQ9HRQ3_9NEOP</name>
<evidence type="ECO:0000313" key="2">
    <source>
        <dbReference type="Proteomes" id="UP001159363"/>
    </source>
</evidence>
<keyword evidence="2" id="KW-1185">Reference proteome</keyword>
<sequence length="101" mass="11537">MAVEILTKCLSCPKHKFCLEGLYLVNKIKISWKKNVFVTDKEDVMMDCFISLHSDNFQDSTSKRHPVPLYNSVSSNECSSDEDTGLQNISWSLCEDFTPPQ</sequence>